<evidence type="ECO:0000313" key="3">
    <source>
        <dbReference type="Proteomes" id="UP000295444"/>
    </source>
</evidence>
<evidence type="ECO:0000313" key="2">
    <source>
        <dbReference type="EMBL" id="TDQ00857.1"/>
    </source>
</evidence>
<organism evidence="2 3">
    <name type="scientific">Labedaea rhizosphaerae</name>
    <dbReference type="NCBI Taxonomy" id="598644"/>
    <lineage>
        <taxon>Bacteria</taxon>
        <taxon>Bacillati</taxon>
        <taxon>Actinomycetota</taxon>
        <taxon>Actinomycetes</taxon>
        <taxon>Pseudonocardiales</taxon>
        <taxon>Pseudonocardiaceae</taxon>
        <taxon>Labedaea</taxon>
    </lineage>
</organism>
<keyword evidence="3" id="KW-1185">Reference proteome</keyword>
<protein>
    <submittedName>
        <fullName evidence="2">Uncharacterized protein</fullName>
    </submittedName>
</protein>
<dbReference type="Proteomes" id="UP000295444">
    <property type="component" value="Unassembled WGS sequence"/>
</dbReference>
<comment type="caution">
    <text evidence="2">The sequence shown here is derived from an EMBL/GenBank/DDBJ whole genome shotgun (WGS) entry which is preliminary data.</text>
</comment>
<proteinExistence type="predicted"/>
<keyword evidence="1" id="KW-0812">Transmembrane</keyword>
<keyword evidence="1" id="KW-0472">Membrane</keyword>
<keyword evidence="1" id="KW-1133">Transmembrane helix</keyword>
<accession>A0A4R6SGZ5</accession>
<name>A0A4R6SGZ5_LABRH</name>
<sequence>MAPGRNEGDLRRPRAPVWPLLGRLWGYAIVVGVVAMLAGTVLAGLAGLSGLSPDGAAPLALRLAISIVVAGAAGWWSPNVIRFLRRVAVRAR</sequence>
<reference evidence="2 3" key="1">
    <citation type="submission" date="2019-03" db="EMBL/GenBank/DDBJ databases">
        <title>Genomic Encyclopedia of Type Strains, Phase IV (KMG-IV): sequencing the most valuable type-strain genomes for metagenomic binning, comparative biology and taxonomic classification.</title>
        <authorList>
            <person name="Goeker M."/>
        </authorList>
    </citation>
    <scope>NUCLEOTIDE SEQUENCE [LARGE SCALE GENOMIC DNA]</scope>
    <source>
        <strain evidence="2 3">DSM 45361</strain>
    </source>
</reference>
<feature type="transmembrane region" description="Helical" evidence="1">
    <location>
        <begin position="24"/>
        <end position="47"/>
    </location>
</feature>
<dbReference type="EMBL" id="SNXZ01000002">
    <property type="protein sequence ID" value="TDQ00857.1"/>
    <property type="molecule type" value="Genomic_DNA"/>
</dbReference>
<dbReference type="AlphaFoldDB" id="A0A4R6SGZ5"/>
<feature type="transmembrane region" description="Helical" evidence="1">
    <location>
        <begin position="59"/>
        <end position="77"/>
    </location>
</feature>
<evidence type="ECO:0000256" key="1">
    <source>
        <dbReference type="SAM" id="Phobius"/>
    </source>
</evidence>
<gene>
    <name evidence="2" type="ORF">EV186_102723</name>
</gene>